<name>A0ACB7V2U0_DIOAL</name>
<keyword evidence="1" id="KW-0378">Hydrolase</keyword>
<keyword evidence="2" id="KW-1185">Reference proteome</keyword>
<accession>A0ACB7V2U0</accession>
<protein>
    <submittedName>
        <fullName evidence="1">Acid phosphatase protein</fullName>
        <ecNumber evidence="1">3.1.3.2</ecNumber>
    </submittedName>
</protein>
<gene>
    <name evidence="1" type="ORF">IHE45_12G058900</name>
</gene>
<evidence type="ECO:0000313" key="1">
    <source>
        <dbReference type="EMBL" id="KAH7667449.1"/>
    </source>
</evidence>
<dbReference type="EMBL" id="CM037022">
    <property type="protein sequence ID" value="KAH7667449.1"/>
    <property type="molecule type" value="Genomic_DNA"/>
</dbReference>
<organism evidence="1 2">
    <name type="scientific">Dioscorea alata</name>
    <name type="common">Purple yam</name>
    <dbReference type="NCBI Taxonomy" id="55571"/>
    <lineage>
        <taxon>Eukaryota</taxon>
        <taxon>Viridiplantae</taxon>
        <taxon>Streptophyta</taxon>
        <taxon>Embryophyta</taxon>
        <taxon>Tracheophyta</taxon>
        <taxon>Spermatophyta</taxon>
        <taxon>Magnoliopsida</taxon>
        <taxon>Liliopsida</taxon>
        <taxon>Dioscoreales</taxon>
        <taxon>Dioscoreaceae</taxon>
        <taxon>Dioscorea</taxon>
    </lineage>
</organism>
<comment type="caution">
    <text evidence="1">The sequence shown here is derived from an EMBL/GenBank/DDBJ whole genome shotgun (WGS) entry which is preliminary data.</text>
</comment>
<sequence length="249" mass="28913">MKTLMSYLWMLLHQVLTCIFIKARSIMSTNNGANYTLSWRFAIESNNLRSWPMVPRRCLPYIKTYMLGGQYQHDIDMVIAEMLTYMNSIILKNDGKDIWILDVDDTCISNLKYYERKNFGCDPFDREMFKSWILEGSCPAIHSMLVFYKKLIERGFKVFLLTGRHEEQLGSITALNLLLQGFAGYERLILRSSKYKGQSAEKFKSAIRKEIEGEGYRIHGNVGDQWSDLTGESIGARTFKLPNPMYFVS</sequence>
<proteinExistence type="predicted"/>
<dbReference type="EC" id="3.1.3.2" evidence="1"/>
<evidence type="ECO:0000313" key="2">
    <source>
        <dbReference type="Proteomes" id="UP000827976"/>
    </source>
</evidence>
<dbReference type="Proteomes" id="UP000827976">
    <property type="component" value="Chromosome 12"/>
</dbReference>
<reference evidence="2" key="1">
    <citation type="journal article" date="2022" name="Nat. Commun.">
        <title>Chromosome evolution and the genetic basis of agronomically important traits in greater yam.</title>
        <authorList>
            <person name="Bredeson J.V."/>
            <person name="Lyons J.B."/>
            <person name="Oniyinde I.O."/>
            <person name="Okereke N.R."/>
            <person name="Kolade O."/>
            <person name="Nnabue I."/>
            <person name="Nwadili C.O."/>
            <person name="Hribova E."/>
            <person name="Parker M."/>
            <person name="Nwogha J."/>
            <person name="Shu S."/>
            <person name="Carlson J."/>
            <person name="Kariba R."/>
            <person name="Muthemba S."/>
            <person name="Knop K."/>
            <person name="Barton G.J."/>
            <person name="Sherwood A.V."/>
            <person name="Lopez-Montes A."/>
            <person name="Asiedu R."/>
            <person name="Jamnadass R."/>
            <person name="Muchugi A."/>
            <person name="Goodstein D."/>
            <person name="Egesi C.N."/>
            <person name="Featherston J."/>
            <person name="Asfaw A."/>
            <person name="Simpson G.G."/>
            <person name="Dolezel J."/>
            <person name="Hendre P.S."/>
            <person name="Van Deynze A."/>
            <person name="Kumar P.L."/>
            <person name="Obidiegwu J.E."/>
            <person name="Bhattacharjee R."/>
            <person name="Rokhsar D.S."/>
        </authorList>
    </citation>
    <scope>NUCLEOTIDE SEQUENCE [LARGE SCALE GENOMIC DNA]</scope>
    <source>
        <strain evidence="2">cv. TDa95/00328</strain>
    </source>
</reference>